<dbReference type="AlphaFoldDB" id="A0A4Y9SFB5"/>
<proteinExistence type="predicted"/>
<sequence length="150" mass="16357">MKTIAEVMSRDAVNVTSDDNIRRAAELMKDLDIGALPVTENGRVIGMITDRDITIRATAEGRGPEDTLVTAVMSADICQCYEDQTLDEVMDDMRVAQVRRIPVVSRDAHTLIGIVAIADLTQSDADDRETAQTLREISAPVPAGQEATRM</sequence>
<protein>
    <submittedName>
        <fullName evidence="4">CBS domain-containing protein</fullName>
    </submittedName>
</protein>
<accession>A0A4Y9SFB5</accession>
<dbReference type="InterPro" id="IPR051257">
    <property type="entry name" value="Diverse_CBS-Domain"/>
</dbReference>
<dbReference type="OrthoDB" id="9794094at2"/>
<dbReference type="Gene3D" id="3.10.580.10">
    <property type="entry name" value="CBS-domain"/>
    <property type="match status" value="1"/>
</dbReference>
<evidence type="ECO:0000313" key="5">
    <source>
        <dbReference type="Proteomes" id="UP000297729"/>
    </source>
</evidence>
<keyword evidence="5" id="KW-1185">Reference proteome</keyword>
<dbReference type="InterPro" id="IPR000644">
    <property type="entry name" value="CBS_dom"/>
</dbReference>
<dbReference type="RefSeq" id="WP_135201954.1">
    <property type="nucleotide sequence ID" value="NZ_SPVG01000129.1"/>
</dbReference>
<dbReference type="SMART" id="SM00116">
    <property type="entry name" value="CBS"/>
    <property type="match status" value="2"/>
</dbReference>
<keyword evidence="1 2" id="KW-0129">CBS domain</keyword>
<feature type="domain" description="CBS" evidence="3">
    <location>
        <begin position="8"/>
        <end position="65"/>
    </location>
</feature>
<evidence type="ECO:0000313" key="4">
    <source>
        <dbReference type="EMBL" id="TFW21977.1"/>
    </source>
</evidence>
<dbReference type="SUPFAM" id="SSF54631">
    <property type="entry name" value="CBS-domain pair"/>
    <property type="match status" value="1"/>
</dbReference>
<gene>
    <name evidence="4" type="ORF">E4L98_12880</name>
</gene>
<dbReference type="Pfam" id="PF00571">
    <property type="entry name" value="CBS"/>
    <property type="match status" value="2"/>
</dbReference>
<dbReference type="PANTHER" id="PTHR43080">
    <property type="entry name" value="CBS DOMAIN-CONTAINING PROTEIN CBSX3, MITOCHONDRIAL"/>
    <property type="match status" value="1"/>
</dbReference>
<dbReference type="CDD" id="cd04622">
    <property type="entry name" value="CBS_pair_HRP1_like"/>
    <property type="match status" value="1"/>
</dbReference>
<comment type="caution">
    <text evidence="4">The sequence shown here is derived from an EMBL/GenBank/DDBJ whole genome shotgun (WGS) entry which is preliminary data.</text>
</comment>
<feature type="domain" description="CBS" evidence="3">
    <location>
        <begin position="73"/>
        <end position="130"/>
    </location>
</feature>
<dbReference type="EMBL" id="SPVG01000129">
    <property type="protein sequence ID" value="TFW21977.1"/>
    <property type="molecule type" value="Genomic_DNA"/>
</dbReference>
<dbReference type="PROSITE" id="PS51371">
    <property type="entry name" value="CBS"/>
    <property type="match status" value="2"/>
</dbReference>
<evidence type="ECO:0000256" key="2">
    <source>
        <dbReference type="PROSITE-ProRule" id="PRU00703"/>
    </source>
</evidence>
<dbReference type="InterPro" id="IPR046342">
    <property type="entry name" value="CBS_dom_sf"/>
</dbReference>
<evidence type="ECO:0000256" key="1">
    <source>
        <dbReference type="ARBA" id="ARBA00023122"/>
    </source>
</evidence>
<reference evidence="4 5" key="1">
    <citation type="submission" date="2019-03" db="EMBL/GenBank/DDBJ databases">
        <title>Draft Genome Sequence of Duganella callidus sp. nov., a Novel Duganella Species Isolated from Cultivated Soil.</title>
        <authorList>
            <person name="Raths R."/>
            <person name="Peta V."/>
            <person name="Bucking H."/>
        </authorList>
    </citation>
    <scope>NUCLEOTIDE SEQUENCE [LARGE SCALE GENOMIC DNA]</scope>
    <source>
        <strain evidence="4 5">DN04</strain>
    </source>
</reference>
<name>A0A4Y9SFB5_9BURK</name>
<dbReference type="Proteomes" id="UP000297729">
    <property type="component" value="Unassembled WGS sequence"/>
</dbReference>
<dbReference type="PANTHER" id="PTHR43080:SF2">
    <property type="entry name" value="CBS DOMAIN-CONTAINING PROTEIN"/>
    <property type="match status" value="1"/>
</dbReference>
<evidence type="ECO:0000259" key="3">
    <source>
        <dbReference type="PROSITE" id="PS51371"/>
    </source>
</evidence>
<organism evidence="4 5">
    <name type="scientific">Duganella callida</name>
    <dbReference type="NCBI Taxonomy" id="2561932"/>
    <lineage>
        <taxon>Bacteria</taxon>
        <taxon>Pseudomonadati</taxon>
        <taxon>Pseudomonadota</taxon>
        <taxon>Betaproteobacteria</taxon>
        <taxon>Burkholderiales</taxon>
        <taxon>Oxalobacteraceae</taxon>
        <taxon>Telluria group</taxon>
        <taxon>Duganella</taxon>
    </lineage>
</organism>